<dbReference type="Pfam" id="PF06265">
    <property type="entry name" value="YutD-like"/>
    <property type="match status" value="1"/>
</dbReference>
<dbReference type="PATRIC" id="fig|1423811.3.peg.769"/>
<protein>
    <recommendedName>
        <fullName evidence="5">Transcriptional regulator</fullName>
    </recommendedName>
</protein>
<dbReference type="Proteomes" id="UP000050929">
    <property type="component" value="Unassembled WGS sequence"/>
</dbReference>
<dbReference type="Gene3D" id="3.50.4.20">
    <property type="match status" value="1"/>
</dbReference>
<evidence type="ECO:0008006" key="5">
    <source>
        <dbReference type="Google" id="ProtNLM"/>
    </source>
</evidence>
<accession>A0A0R1J7Y9</accession>
<evidence type="ECO:0000313" key="4">
    <source>
        <dbReference type="Proteomes" id="UP000050929"/>
    </source>
</evidence>
<evidence type="ECO:0000313" key="3">
    <source>
        <dbReference type="EMBL" id="KRK64090.1"/>
    </source>
</evidence>
<dbReference type="RefSeq" id="WP_235805164.1">
    <property type="nucleotide sequence ID" value="NZ_AZDG01000017.1"/>
</dbReference>
<evidence type="ECO:0000256" key="1">
    <source>
        <dbReference type="PIRSR" id="PIRSR012565-1"/>
    </source>
</evidence>
<reference evidence="3 4" key="1">
    <citation type="journal article" date="2015" name="Genome Announc.">
        <title>Expanding the biotechnology potential of lactobacilli through comparative genomics of 213 strains and associated genera.</title>
        <authorList>
            <person name="Sun Z."/>
            <person name="Harris H.M."/>
            <person name="McCann A."/>
            <person name="Guo C."/>
            <person name="Argimon S."/>
            <person name="Zhang W."/>
            <person name="Yang X."/>
            <person name="Jeffery I.B."/>
            <person name="Cooney J.C."/>
            <person name="Kagawa T.F."/>
            <person name="Liu W."/>
            <person name="Song Y."/>
            <person name="Salvetti E."/>
            <person name="Wrobel A."/>
            <person name="Rasinkangas P."/>
            <person name="Parkhill J."/>
            <person name="Rea M.C."/>
            <person name="O'Sullivan O."/>
            <person name="Ritari J."/>
            <person name="Douillard F.P."/>
            <person name="Paul Ross R."/>
            <person name="Yang R."/>
            <person name="Briner A.E."/>
            <person name="Felis G.E."/>
            <person name="de Vos W.M."/>
            <person name="Barrangou R."/>
            <person name="Klaenhammer T.R."/>
            <person name="Caufield P.W."/>
            <person name="Cui Y."/>
            <person name="Zhang H."/>
            <person name="O'Toole P.W."/>
        </authorList>
    </citation>
    <scope>NUCLEOTIDE SEQUENCE [LARGE SCALE GENOMIC DNA]</scope>
    <source>
        <strain evidence="3 4">DSM 20183</strain>
    </source>
</reference>
<evidence type="ECO:0000256" key="2">
    <source>
        <dbReference type="SAM" id="MobiDB-lite"/>
    </source>
</evidence>
<feature type="region of interest" description="Disordered" evidence="2">
    <location>
        <begin position="111"/>
        <end position="172"/>
    </location>
</feature>
<dbReference type="InterPro" id="IPR009370">
    <property type="entry name" value="YutD-like"/>
</dbReference>
<dbReference type="EMBL" id="AZDG01000017">
    <property type="protein sequence ID" value="KRK64090.1"/>
    <property type="molecule type" value="Genomic_DNA"/>
</dbReference>
<dbReference type="STRING" id="1423811.FC72_GL000759"/>
<dbReference type="AlphaFoldDB" id="A0A0R1J7Y9"/>
<feature type="disulfide bond" evidence="1">
    <location>
        <begin position="98"/>
        <end position="102"/>
    </location>
</feature>
<keyword evidence="4" id="KW-1185">Reference proteome</keyword>
<sequence length="172" mass="20363">MQEIDDNTVSKQAKVTVLTDDIITINGKKYHLVENHENGFDEEKIEERFNTVLDKYDYIVGDWGYDQLRFKGFYDDNRPESGIDNKISHLEDYLVEYCNFGCSYFVLEKENKSSTNKKHHRKNSRRPRKKRSTNAVVHHNHNNKKVHPTTNNRRKRASSSKFKIRKIGEKSK</sequence>
<comment type="caution">
    <text evidence="3">The sequence shown here is derived from an EMBL/GenBank/DDBJ whole genome shotgun (WGS) entry which is preliminary data.</text>
</comment>
<name>A0A0R1J7Y9_9LACO</name>
<organism evidence="3 4">
    <name type="scientific">Companilactobacillus tucceti DSM 20183</name>
    <dbReference type="NCBI Taxonomy" id="1423811"/>
    <lineage>
        <taxon>Bacteria</taxon>
        <taxon>Bacillati</taxon>
        <taxon>Bacillota</taxon>
        <taxon>Bacilli</taxon>
        <taxon>Lactobacillales</taxon>
        <taxon>Lactobacillaceae</taxon>
        <taxon>Companilactobacillus</taxon>
    </lineage>
</organism>
<dbReference type="InterPro" id="IPR038141">
    <property type="entry name" value="YutD-like_sf"/>
</dbReference>
<feature type="compositionally biased region" description="Basic residues" evidence="2">
    <location>
        <begin position="115"/>
        <end position="165"/>
    </location>
</feature>
<proteinExistence type="predicted"/>
<dbReference type="PIRSF" id="PIRSF012565">
    <property type="entry name" value="DUF1027"/>
    <property type="match status" value="1"/>
</dbReference>
<keyword evidence="1" id="KW-1015">Disulfide bond</keyword>
<gene>
    <name evidence="3" type="ORF">FC72_GL000759</name>
</gene>